<dbReference type="Gene3D" id="3.30.70.1440">
    <property type="entry name" value="Multidrug efflux transporter AcrB pore domain"/>
    <property type="match status" value="1"/>
</dbReference>
<dbReference type="EMBL" id="JBCITM010000004">
    <property type="protein sequence ID" value="MEN1759937.1"/>
    <property type="molecule type" value="Genomic_DNA"/>
</dbReference>
<dbReference type="SUPFAM" id="SSF82693">
    <property type="entry name" value="Multidrug efflux transporter AcrB pore domain, PN1, PN2, PC1 and PC2 subdomains"/>
    <property type="match status" value="2"/>
</dbReference>
<accession>A0ABU9VRZ6</accession>
<organism evidence="2 3">
    <name type="scientific">Anoxynatronum sibiricum</name>
    <dbReference type="NCBI Taxonomy" id="210623"/>
    <lineage>
        <taxon>Bacteria</taxon>
        <taxon>Bacillati</taxon>
        <taxon>Bacillota</taxon>
        <taxon>Clostridia</taxon>
        <taxon>Eubacteriales</taxon>
        <taxon>Clostridiaceae</taxon>
        <taxon>Anoxynatronum</taxon>
    </lineage>
</organism>
<comment type="caution">
    <text evidence="2">The sequence shown here is derived from an EMBL/GenBank/DDBJ whole genome shotgun (WGS) entry which is preliminary data.</text>
</comment>
<feature type="transmembrane region" description="Helical" evidence="1">
    <location>
        <begin position="12"/>
        <end position="32"/>
    </location>
</feature>
<feature type="transmembrane region" description="Helical" evidence="1">
    <location>
        <begin position="432"/>
        <end position="452"/>
    </location>
</feature>
<dbReference type="PANTHER" id="PTHR32063:SF18">
    <property type="entry name" value="CATION EFFLUX SYSTEM PROTEIN"/>
    <property type="match status" value="1"/>
</dbReference>
<dbReference type="Gene3D" id="1.20.1640.10">
    <property type="entry name" value="Multidrug efflux transporter AcrB transmembrane domain"/>
    <property type="match status" value="2"/>
</dbReference>
<feature type="transmembrane region" description="Helical" evidence="1">
    <location>
        <begin position="848"/>
        <end position="869"/>
    </location>
</feature>
<keyword evidence="1" id="KW-0812">Transmembrane</keyword>
<name>A0ABU9VRZ6_9CLOT</name>
<sequence length="1023" mass="111624">MTRLIQSVLRHPLVVFLLAGMVVLAGALSFYMSPKQEYPEIAPPMALVTTVYPGALPEDVERLVTRKIEEEVEAVTGYLRSNSRSVHGLSVVVLELEYGTSVDNAWVDLRNRMSDLQKDLPDEAFAIEINTKLDETAGFILAVTGPDLTMAELASLASEIKTSMEGIAGLSRISLTGEQASHLEIRVDAEALLPLPLTMSQINDLIHAQTAAIPLGEVQPQFQGDQVRVNLAQGMTSQAEVEQLVLLASPQSGATLRLGQLADIRRRTKPEEPRIWHQDETAVLITGYFTEGSNVLFTGRRLQQELAAFENRLPQGAALSFLLFQPDDIAEKVNGFALNLLQGILFVSLVIFIGMGIRNALVVSCAIPLSIFMTLLFMYLLKIPVHQISIAALIIALGMLVDNAIVVSDAIQVRLDEGQSATEAGAGGARDVAVPVFTSTLTTIGAFLPLLMLDSLAGDFIRSVPQIVIMALAASYLVSVFFIPVAAARFFRSRIPSPEKNRARQRIHRLVETGIRRPRASLLVLGVLVITAAIMGLQLGLQFFPKADTDLVYIDIKTENDQGIEATSRLAEDAASLLAAWPEVTQYSVAVGDGFPKFYNTLPIPLQARDAAQIVFRVNLKDSGRYRRLSQFTDDLQRELDRQLVEGQATVKLLEQADPIAAPVLVRISGGTLQERQQASRQLRRWLEEIPGSLNVRDDEAPARYEYRIQPVDDVAMRLGITRYQLARELSLAIMGQSVATVSLDGEETVLFLTSTANSRETIENMGILSPVTGEKTPLKQVAVMEAVSQPASVLKYNSQETITVMSDVVSGYNAVNIQDQLQAMAENQPAPGVRMIFAGEKEEIAKYFGEVGVSGVFAVMIVFVILVLQFGNLRLPMLILLTIPFATIGSLMGLWLFQQPLSFTALLGMVSLFGIVVNNAIILLDYIQYEVRQGHDPPTACRQAVALRLRPILLTTITTVMGLLPLILSGSDLFTPLAIALMAGLLGSTFLTLVILPVLYLITYPKTSAAKGILVPHGVSKE</sequence>
<feature type="transmembrane region" description="Helical" evidence="1">
    <location>
        <begin position="336"/>
        <end position="353"/>
    </location>
</feature>
<protein>
    <submittedName>
        <fullName evidence="2">Efflux RND transporter permease subunit</fullName>
    </submittedName>
</protein>
<feature type="transmembrane region" description="Helical" evidence="1">
    <location>
        <begin position="387"/>
        <end position="411"/>
    </location>
</feature>
<dbReference type="RefSeq" id="WP_343185261.1">
    <property type="nucleotide sequence ID" value="NZ_JBCITM010000004.1"/>
</dbReference>
<dbReference type="Pfam" id="PF00873">
    <property type="entry name" value="ACR_tran"/>
    <property type="match status" value="1"/>
</dbReference>
<feature type="transmembrane region" description="Helical" evidence="1">
    <location>
        <begin position="522"/>
        <end position="544"/>
    </location>
</feature>
<dbReference type="Gene3D" id="3.30.2090.10">
    <property type="entry name" value="Multidrug efflux transporter AcrB TolC docking domain, DN and DC subdomains"/>
    <property type="match status" value="2"/>
</dbReference>
<gene>
    <name evidence="2" type="ORF">AAIG11_05615</name>
</gene>
<keyword evidence="1" id="KW-0472">Membrane</keyword>
<feature type="transmembrane region" description="Helical" evidence="1">
    <location>
        <begin position="978"/>
        <end position="1003"/>
    </location>
</feature>
<dbReference type="SUPFAM" id="SSF82714">
    <property type="entry name" value="Multidrug efflux transporter AcrB TolC docking domain, DN and DC subdomains"/>
    <property type="match status" value="2"/>
</dbReference>
<feature type="transmembrane region" description="Helical" evidence="1">
    <location>
        <begin position="953"/>
        <end position="972"/>
    </location>
</feature>
<dbReference type="Gene3D" id="3.30.70.1320">
    <property type="entry name" value="Multidrug efflux transporter AcrB pore domain like"/>
    <property type="match status" value="1"/>
</dbReference>
<keyword evidence="3" id="KW-1185">Reference proteome</keyword>
<dbReference type="PRINTS" id="PR00702">
    <property type="entry name" value="ACRIFLAVINRP"/>
</dbReference>
<feature type="transmembrane region" description="Helical" evidence="1">
    <location>
        <begin position="876"/>
        <end position="898"/>
    </location>
</feature>
<dbReference type="InterPro" id="IPR001036">
    <property type="entry name" value="Acrflvin-R"/>
</dbReference>
<dbReference type="Proteomes" id="UP001407405">
    <property type="component" value="Unassembled WGS sequence"/>
</dbReference>
<dbReference type="PANTHER" id="PTHR32063">
    <property type="match status" value="1"/>
</dbReference>
<dbReference type="InterPro" id="IPR027463">
    <property type="entry name" value="AcrB_DN_DC_subdom"/>
</dbReference>
<evidence type="ECO:0000313" key="3">
    <source>
        <dbReference type="Proteomes" id="UP001407405"/>
    </source>
</evidence>
<evidence type="ECO:0000313" key="2">
    <source>
        <dbReference type="EMBL" id="MEN1759937.1"/>
    </source>
</evidence>
<proteinExistence type="predicted"/>
<keyword evidence="1" id="KW-1133">Transmembrane helix</keyword>
<dbReference type="Gene3D" id="3.30.70.1430">
    <property type="entry name" value="Multidrug efflux transporter AcrB pore domain"/>
    <property type="match status" value="2"/>
</dbReference>
<dbReference type="SUPFAM" id="SSF82866">
    <property type="entry name" value="Multidrug efflux transporter AcrB transmembrane domain"/>
    <property type="match status" value="2"/>
</dbReference>
<reference evidence="2 3" key="1">
    <citation type="submission" date="2024-04" db="EMBL/GenBank/DDBJ databases">
        <title>Genome sequencing and metabolic network reconstruction of aminoacids and betaine degradation by Anoxynatronum sibiricum.</title>
        <authorList>
            <person name="Detkova E.N."/>
            <person name="Boltjanskaja Y.V."/>
            <person name="Mardanov A.V."/>
            <person name="Kevbrin V."/>
        </authorList>
    </citation>
    <scope>NUCLEOTIDE SEQUENCE [LARGE SCALE GENOMIC DNA]</scope>
    <source>
        <strain evidence="2 3">Z-7981</strain>
    </source>
</reference>
<feature type="transmembrane region" description="Helical" evidence="1">
    <location>
        <begin position="464"/>
        <end position="491"/>
    </location>
</feature>
<feature type="transmembrane region" description="Helical" evidence="1">
    <location>
        <begin position="904"/>
        <end position="925"/>
    </location>
</feature>
<evidence type="ECO:0000256" key="1">
    <source>
        <dbReference type="SAM" id="Phobius"/>
    </source>
</evidence>
<feature type="transmembrane region" description="Helical" evidence="1">
    <location>
        <begin position="360"/>
        <end position="381"/>
    </location>
</feature>